<evidence type="ECO:0008006" key="3">
    <source>
        <dbReference type="Google" id="ProtNLM"/>
    </source>
</evidence>
<reference evidence="1" key="1">
    <citation type="submission" date="2020-08" db="EMBL/GenBank/DDBJ databases">
        <title>Whole genome shotgun sequence of Polymorphospora rubra NBRC 101157.</title>
        <authorList>
            <person name="Komaki H."/>
            <person name="Tamura T."/>
        </authorList>
    </citation>
    <scope>NUCLEOTIDE SEQUENCE</scope>
    <source>
        <strain evidence="1">NBRC 101157</strain>
    </source>
</reference>
<protein>
    <recommendedName>
        <fullName evidence="3">SnoaL-like domain-containing protein</fullName>
    </recommendedName>
</protein>
<dbReference type="RefSeq" id="WP_212816820.1">
    <property type="nucleotide sequence ID" value="NZ_AP023359.1"/>
</dbReference>
<proteinExistence type="predicted"/>
<dbReference type="KEGG" id="pry:Prubr_45120"/>
<sequence length="48" mass="5382">MHDDPVQRLVDTFIAAFNTPSGERMSELLAEAFTRDVTFWGRWGVPGG</sequence>
<name>A0A810N1K1_9ACTN</name>
<dbReference type="InterPro" id="IPR032710">
    <property type="entry name" value="NTF2-like_dom_sf"/>
</dbReference>
<dbReference type="AlphaFoldDB" id="A0A810N1K1"/>
<accession>A0A810N1K1</accession>
<evidence type="ECO:0000313" key="1">
    <source>
        <dbReference type="EMBL" id="BCJ67491.1"/>
    </source>
</evidence>
<dbReference type="Proteomes" id="UP000680866">
    <property type="component" value="Chromosome"/>
</dbReference>
<organism evidence="1 2">
    <name type="scientific">Polymorphospora rubra</name>
    <dbReference type="NCBI Taxonomy" id="338584"/>
    <lineage>
        <taxon>Bacteria</taxon>
        <taxon>Bacillati</taxon>
        <taxon>Actinomycetota</taxon>
        <taxon>Actinomycetes</taxon>
        <taxon>Micromonosporales</taxon>
        <taxon>Micromonosporaceae</taxon>
        <taxon>Polymorphospora</taxon>
    </lineage>
</organism>
<gene>
    <name evidence="1" type="ORF">Prubr_45120</name>
</gene>
<keyword evidence="2" id="KW-1185">Reference proteome</keyword>
<evidence type="ECO:0000313" key="2">
    <source>
        <dbReference type="Proteomes" id="UP000680866"/>
    </source>
</evidence>
<dbReference type="EMBL" id="AP023359">
    <property type="protein sequence ID" value="BCJ67491.1"/>
    <property type="molecule type" value="Genomic_DNA"/>
</dbReference>
<dbReference type="SUPFAM" id="SSF54427">
    <property type="entry name" value="NTF2-like"/>
    <property type="match status" value="1"/>
</dbReference>